<gene>
    <name evidence="2" type="ORF">LZC94_23005</name>
</gene>
<accession>A0ABZ2MC60</accession>
<organism evidence="2 3">
    <name type="scientific">Pendulispora albinea</name>
    <dbReference type="NCBI Taxonomy" id="2741071"/>
    <lineage>
        <taxon>Bacteria</taxon>
        <taxon>Pseudomonadati</taxon>
        <taxon>Myxococcota</taxon>
        <taxon>Myxococcia</taxon>
        <taxon>Myxococcales</taxon>
        <taxon>Sorangiineae</taxon>
        <taxon>Pendulisporaceae</taxon>
        <taxon>Pendulispora</taxon>
    </lineage>
</organism>
<name>A0ABZ2MC60_9BACT</name>
<reference evidence="2 3" key="1">
    <citation type="submission" date="2021-12" db="EMBL/GenBank/DDBJ databases">
        <title>Discovery of the Pendulisporaceae a myxobacterial family with distinct sporulation behavior and unique specialized metabolism.</title>
        <authorList>
            <person name="Garcia R."/>
            <person name="Popoff A."/>
            <person name="Bader C.D."/>
            <person name="Loehr J."/>
            <person name="Walesch S."/>
            <person name="Walt C."/>
            <person name="Boldt J."/>
            <person name="Bunk B."/>
            <person name="Haeckl F.J.F.P.J."/>
            <person name="Gunesch A.P."/>
            <person name="Birkelbach J."/>
            <person name="Nuebel U."/>
            <person name="Pietschmann T."/>
            <person name="Bach T."/>
            <person name="Mueller R."/>
        </authorList>
    </citation>
    <scope>NUCLEOTIDE SEQUENCE [LARGE SCALE GENOMIC DNA]</scope>
    <source>
        <strain evidence="2 3">MSr11954</strain>
    </source>
</reference>
<dbReference type="Proteomes" id="UP001370348">
    <property type="component" value="Chromosome"/>
</dbReference>
<keyword evidence="3" id="KW-1185">Reference proteome</keyword>
<protein>
    <submittedName>
        <fullName evidence="2">Uncharacterized protein</fullName>
    </submittedName>
</protein>
<feature type="region of interest" description="Disordered" evidence="1">
    <location>
        <begin position="68"/>
        <end position="90"/>
    </location>
</feature>
<evidence type="ECO:0000313" key="3">
    <source>
        <dbReference type="Proteomes" id="UP001370348"/>
    </source>
</evidence>
<proteinExistence type="predicted"/>
<dbReference type="RefSeq" id="WP_394829680.1">
    <property type="nucleotide sequence ID" value="NZ_CP089984.1"/>
</dbReference>
<sequence length="90" mass="9356">MGSATSLEKRLISMNFDHARANASRSVSACVAAGLVDRTIGARRGPRPAFIVVSVSVMAVMTAAARPNGDARAQSNRSNHTIAIDPGIAH</sequence>
<evidence type="ECO:0000256" key="1">
    <source>
        <dbReference type="SAM" id="MobiDB-lite"/>
    </source>
</evidence>
<dbReference type="EMBL" id="CP089984">
    <property type="protein sequence ID" value="WXB20079.1"/>
    <property type="molecule type" value="Genomic_DNA"/>
</dbReference>
<evidence type="ECO:0000313" key="2">
    <source>
        <dbReference type="EMBL" id="WXB20079.1"/>
    </source>
</evidence>